<evidence type="ECO:0000313" key="2">
    <source>
        <dbReference type="Proteomes" id="UP000014629"/>
    </source>
</evidence>
<dbReference type="Proteomes" id="UP000014629">
    <property type="component" value="Unassembled WGS sequence"/>
</dbReference>
<sequence>MSGVGHENNRYQGHTVPFKKRVLRHSCPVSC</sequence>
<accession>S3ZNR6</accession>
<gene>
    <name evidence="1" type="ORF">STRAU_2033</name>
</gene>
<protein>
    <submittedName>
        <fullName evidence="1">Uncharacterized protein</fullName>
    </submittedName>
</protein>
<name>S3ZNR6_9ACTN</name>
<keyword evidence="2" id="KW-1185">Reference proteome</keyword>
<comment type="caution">
    <text evidence="1">The sequence shown here is derived from an EMBL/GenBank/DDBJ whole genome shotgun (WGS) entry which is preliminary data.</text>
</comment>
<dbReference type="AlphaFoldDB" id="S3ZNR6"/>
<dbReference type="EMBL" id="AOPZ01000073">
    <property type="protein sequence ID" value="EPH44848.1"/>
    <property type="molecule type" value="Genomic_DNA"/>
</dbReference>
<proteinExistence type="predicted"/>
<organism evidence="1 2">
    <name type="scientific">Streptomyces aurantiacus JA 4570</name>
    <dbReference type="NCBI Taxonomy" id="1286094"/>
    <lineage>
        <taxon>Bacteria</taxon>
        <taxon>Bacillati</taxon>
        <taxon>Actinomycetota</taxon>
        <taxon>Actinomycetes</taxon>
        <taxon>Kitasatosporales</taxon>
        <taxon>Streptomycetaceae</taxon>
        <taxon>Streptomyces</taxon>
        <taxon>Streptomyces aurantiacus group</taxon>
    </lineage>
</organism>
<reference evidence="1 2" key="1">
    <citation type="submission" date="2013-02" db="EMBL/GenBank/DDBJ databases">
        <title>Draft Genome Sequence of Streptomyces aurantiacus, Which Produces Setomimycin.</title>
        <authorList>
            <person name="Gruening B.A."/>
            <person name="Praeg A."/>
            <person name="Erxleben A."/>
            <person name="Guenther S."/>
            <person name="Mueller M."/>
        </authorList>
    </citation>
    <scope>NUCLEOTIDE SEQUENCE [LARGE SCALE GENOMIC DNA]</scope>
    <source>
        <strain evidence="1 2">JA 4570</strain>
    </source>
</reference>
<evidence type="ECO:0000313" key="1">
    <source>
        <dbReference type="EMBL" id="EPH44848.1"/>
    </source>
</evidence>